<dbReference type="VEuPathDB" id="AmoebaDB:ACA1_202490"/>
<evidence type="ECO:0000313" key="4">
    <source>
        <dbReference type="Proteomes" id="UP000011083"/>
    </source>
</evidence>
<keyword evidence="4" id="KW-1185">Reference proteome</keyword>
<dbReference type="Pfam" id="PF05731">
    <property type="entry name" value="TROVE"/>
    <property type="match status" value="1"/>
</dbReference>
<dbReference type="SUPFAM" id="SSF140864">
    <property type="entry name" value="TROVE domain-like"/>
    <property type="match status" value="1"/>
</dbReference>
<dbReference type="STRING" id="1257118.L8GW11"/>
<dbReference type="OMA" id="IATMNTI"/>
<dbReference type="AlphaFoldDB" id="L8GW11"/>
<dbReference type="Proteomes" id="UP000011083">
    <property type="component" value="Unassembled WGS sequence"/>
</dbReference>
<dbReference type="KEGG" id="acan:ACA1_202490"/>
<sequence length="690" mass="76631">MDKTGFSHLVEIKDLKLRLLNKVCALMIHEPRYYAPEPSKTQADLSQLLTEIAARDPEFVWKVILYVRDELNIRSTANWMMAVAANLKPCHAFFERYFSSCVRLPSDLLDVVNLYLDLPNRYLPDSRSLPAALRTAVQHKFLEFDDYQLAKYNKENAHKKKAKLAKAKAKADATAAARTPDAVSTATSATPKKGGRPPQESPSAKPQKLTLKQLIRKVHVAEPANAVCALLGKKYPESPEAFAKMGLAGEFDTTLAGKRMKLPVPVTWETQLSALGNQHSTWQMLIDEKKLPFMAMLRNLRNLIVTGISPEHHEQILARLTDERSVTGSRQLPWRFLSAHQAIDIDLEKLMNDMLDHDGSKYKVVQVPVKGKKGRQMAANRTIRKRVIIPVHMPDLPLIRRYQEAIDTAIRLATLHNLPPVEGRTVIFCDVSGSMRQPCRSCKGGLGTGIQQAFEIAILLGLMLQSCCDEVDFRIFSSPPRNGSKCHLSVPLVENTILKNVKRVTKQSEELGGGTDFPFDYLEDLIARKEKIDNFIILSDMMIAPGRGEMAQGKTTVSAVLDKYRREVNPDLLFVSVDLCGSGSALVEVSEGKHPNDMLISGFSDGILKFIAQRGATNKQLEYVESIGQAKRLGYKKPRRPFNKTTAKNDVGSAATAEAEAQVAEGDAMQVAAEETPKGKEKDLVDPVSA</sequence>
<dbReference type="Pfam" id="PF19334">
    <property type="entry name" value="DUF5920"/>
    <property type="match status" value="1"/>
</dbReference>
<feature type="region of interest" description="Disordered" evidence="1">
    <location>
        <begin position="637"/>
        <end position="690"/>
    </location>
</feature>
<reference evidence="3 4" key="1">
    <citation type="journal article" date="2013" name="Genome Biol.">
        <title>Genome of Acanthamoeba castellanii highlights extensive lateral gene transfer and early evolution of tyrosine kinase signaling.</title>
        <authorList>
            <person name="Clarke M."/>
            <person name="Lohan A.J."/>
            <person name="Liu B."/>
            <person name="Lagkouvardos I."/>
            <person name="Roy S."/>
            <person name="Zafar N."/>
            <person name="Bertelli C."/>
            <person name="Schilde C."/>
            <person name="Kianianmomeni A."/>
            <person name="Burglin T.R."/>
            <person name="Frech C."/>
            <person name="Turcotte B."/>
            <person name="Kopec K.O."/>
            <person name="Synnott J.M."/>
            <person name="Choo C."/>
            <person name="Paponov I."/>
            <person name="Finkler A."/>
            <person name="Soon Heng Tan C."/>
            <person name="Hutchins A.P."/>
            <person name="Weinmeier T."/>
            <person name="Rattei T."/>
            <person name="Chu J.S."/>
            <person name="Gimenez G."/>
            <person name="Irimia M."/>
            <person name="Rigden D.J."/>
            <person name="Fitzpatrick D.A."/>
            <person name="Lorenzo-Morales J."/>
            <person name="Bateman A."/>
            <person name="Chiu C.H."/>
            <person name="Tang P."/>
            <person name="Hegemann P."/>
            <person name="Fromm H."/>
            <person name="Raoult D."/>
            <person name="Greub G."/>
            <person name="Miranda-Saavedra D."/>
            <person name="Chen N."/>
            <person name="Nash P."/>
            <person name="Ginger M.L."/>
            <person name="Horn M."/>
            <person name="Schaap P."/>
            <person name="Caler L."/>
            <person name="Loftus B."/>
        </authorList>
    </citation>
    <scope>NUCLEOTIDE SEQUENCE [LARGE SCALE GENOMIC DNA]</scope>
    <source>
        <strain evidence="3 4">Neff</strain>
    </source>
</reference>
<dbReference type="InterPro" id="IPR037214">
    <property type="entry name" value="TROVE_dom_sf"/>
</dbReference>
<dbReference type="GO" id="GO:0005697">
    <property type="term" value="C:telomerase holoenzyme complex"/>
    <property type="evidence" value="ECO:0007669"/>
    <property type="project" value="TreeGrafter"/>
</dbReference>
<accession>L8GW11</accession>
<dbReference type="OrthoDB" id="427368at2759"/>
<gene>
    <name evidence="3" type="ORF">ACA1_202490</name>
</gene>
<dbReference type="PROSITE" id="PS50988">
    <property type="entry name" value="TROVE"/>
    <property type="match status" value="1"/>
</dbReference>
<organism evidence="3 4">
    <name type="scientific">Acanthamoeba castellanii (strain ATCC 30010 / Neff)</name>
    <dbReference type="NCBI Taxonomy" id="1257118"/>
    <lineage>
        <taxon>Eukaryota</taxon>
        <taxon>Amoebozoa</taxon>
        <taxon>Discosea</taxon>
        <taxon>Longamoebia</taxon>
        <taxon>Centramoebida</taxon>
        <taxon>Acanthamoebidae</taxon>
        <taxon>Acanthamoeba</taxon>
    </lineage>
</organism>
<dbReference type="InterPro" id="IPR008858">
    <property type="entry name" value="TROVE_dom"/>
</dbReference>
<dbReference type="GO" id="GO:0000722">
    <property type="term" value="P:telomere maintenance via recombination"/>
    <property type="evidence" value="ECO:0007669"/>
    <property type="project" value="TreeGrafter"/>
</dbReference>
<protein>
    <submittedName>
        <fullName evidence="3">TROVE domain containing protein</fullName>
    </submittedName>
</protein>
<dbReference type="GO" id="GO:0070034">
    <property type="term" value="F:telomerase RNA binding"/>
    <property type="evidence" value="ECO:0007669"/>
    <property type="project" value="TreeGrafter"/>
</dbReference>
<proteinExistence type="predicted"/>
<feature type="region of interest" description="Disordered" evidence="1">
    <location>
        <begin position="175"/>
        <end position="207"/>
    </location>
</feature>
<dbReference type="SUPFAM" id="SSF53300">
    <property type="entry name" value="vWA-like"/>
    <property type="match status" value="1"/>
</dbReference>
<feature type="compositionally biased region" description="Basic and acidic residues" evidence="1">
    <location>
        <begin position="675"/>
        <end position="690"/>
    </location>
</feature>
<dbReference type="PANTHER" id="PTHR44791:SF1">
    <property type="entry name" value="TELOMERASE PROTEIN COMPONENT 1"/>
    <property type="match status" value="1"/>
</dbReference>
<dbReference type="EMBL" id="KB008001">
    <property type="protein sequence ID" value="ELR16276.1"/>
    <property type="molecule type" value="Genomic_DNA"/>
</dbReference>
<dbReference type="InterPro" id="IPR045804">
    <property type="entry name" value="DUF5920"/>
</dbReference>
<feature type="domain" description="TROVE" evidence="2">
    <location>
        <begin position="1"/>
        <end position="423"/>
    </location>
</feature>
<dbReference type="InterPro" id="IPR052652">
    <property type="entry name" value="Telomerase_Complex_Comp"/>
</dbReference>
<dbReference type="InterPro" id="IPR036465">
    <property type="entry name" value="vWFA_dom_sf"/>
</dbReference>
<dbReference type="PANTHER" id="PTHR44791">
    <property type="entry name" value="TELOMERASE PROTEIN COMPONENT 1 TEP1"/>
    <property type="match status" value="1"/>
</dbReference>
<feature type="compositionally biased region" description="Low complexity" evidence="1">
    <location>
        <begin position="654"/>
        <end position="665"/>
    </location>
</feature>
<name>L8GW11_ACACF</name>
<dbReference type="RefSeq" id="XP_004338289.1">
    <property type="nucleotide sequence ID" value="XM_004338241.1"/>
</dbReference>
<evidence type="ECO:0000259" key="2">
    <source>
        <dbReference type="PROSITE" id="PS50988"/>
    </source>
</evidence>
<evidence type="ECO:0000256" key="1">
    <source>
        <dbReference type="SAM" id="MobiDB-lite"/>
    </source>
</evidence>
<dbReference type="GO" id="GO:0003720">
    <property type="term" value="F:telomerase activity"/>
    <property type="evidence" value="ECO:0007669"/>
    <property type="project" value="TreeGrafter"/>
</dbReference>
<dbReference type="Gene3D" id="3.40.50.410">
    <property type="entry name" value="von Willebrand factor, type A domain"/>
    <property type="match status" value="1"/>
</dbReference>
<evidence type="ECO:0000313" key="3">
    <source>
        <dbReference type="EMBL" id="ELR16276.1"/>
    </source>
</evidence>
<dbReference type="GeneID" id="14917014"/>